<dbReference type="Proteomes" id="UP000799777">
    <property type="component" value="Unassembled WGS sequence"/>
</dbReference>
<evidence type="ECO:0000256" key="1">
    <source>
        <dbReference type="SAM" id="MobiDB-lite"/>
    </source>
</evidence>
<evidence type="ECO:0000313" key="3">
    <source>
        <dbReference type="Proteomes" id="UP000799777"/>
    </source>
</evidence>
<feature type="compositionally biased region" description="Polar residues" evidence="1">
    <location>
        <begin position="537"/>
        <end position="548"/>
    </location>
</feature>
<feature type="compositionally biased region" description="Basic and acidic residues" evidence="1">
    <location>
        <begin position="65"/>
        <end position="81"/>
    </location>
</feature>
<protein>
    <submittedName>
        <fullName evidence="2">Uncharacterized protein</fullName>
    </submittedName>
</protein>
<dbReference type="AlphaFoldDB" id="A0A9P4LH97"/>
<proteinExistence type="predicted"/>
<dbReference type="EMBL" id="ML978241">
    <property type="protein sequence ID" value="KAF2026551.1"/>
    <property type="molecule type" value="Genomic_DNA"/>
</dbReference>
<evidence type="ECO:0000313" key="2">
    <source>
        <dbReference type="EMBL" id="KAF2026551.1"/>
    </source>
</evidence>
<comment type="caution">
    <text evidence="2">The sequence shown here is derived from an EMBL/GenBank/DDBJ whole genome shotgun (WGS) entry which is preliminary data.</text>
</comment>
<feature type="region of interest" description="Disordered" evidence="1">
    <location>
        <begin position="65"/>
        <end position="89"/>
    </location>
</feature>
<organism evidence="2 3">
    <name type="scientific">Setomelanomma holmii</name>
    <dbReference type="NCBI Taxonomy" id="210430"/>
    <lineage>
        <taxon>Eukaryota</taxon>
        <taxon>Fungi</taxon>
        <taxon>Dikarya</taxon>
        <taxon>Ascomycota</taxon>
        <taxon>Pezizomycotina</taxon>
        <taxon>Dothideomycetes</taxon>
        <taxon>Pleosporomycetidae</taxon>
        <taxon>Pleosporales</taxon>
        <taxon>Pleosporineae</taxon>
        <taxon>Phaeosphaeriaceae</taxon>
        <taxon>Setomelanomma</taxon>
    </lineage>
</organism>
<accession>A0A9P4LH97</accession>
<keyword evidence="3" id="KW-1185">Reference proteome</keyword>
<feature type="compositionally biased region" description="Polar residues" evidence="1">
    <location>
        <begin position="632"/>
        <end position="650"/>
    </location>
</feature>
<dbReference type="OrthoDB" id="10690874at2759"/>
<sequence length="826" mass="90066">MSAALRMRILSGRNGINPSIRAANKLGSALSLQHTLRAAAVSFKITHAVVNGFIDDKLRPANKREVLTAQRNDRRTEDASKRRGIQTSGSTSEYNNIKIFISQPSRFAAAGRRLRPQELPPQAWLSNRESAIHDAIIEMDKLAIQKLSLLGLEVNAVLRAMRAVRHYHDLFVQSGGTLVKILKDATPHFHHPRGHWDVFRGQSISCPDFGWDWDSIRWIHSFMYKQLELCYPISGDGVIIIEEIENFAQVADVRLDMAFKAGSFAEQGKDWRDADKAGIQTSLDSSTAPYEDIDDDEIHVDYELEDQMHEAPSSPAPQSSNGAFSSSTSSSNSFASSTGSTTSVPPPPSRPDQNYEDINSFMATYDMTDYLANCRANCRANMKTVQGLRNFLNSSAGSWFFDIDLISRRCGTWIGYMKSLRKSFGKTDSETPLARFGALHELRALSREVFRVIEMLKKIKKNIDVSPYPFTPISVTHPLITQASIVPPPVPKQTVFDPPATQPTGEVNGGTPSTPLPAFTHQASSFQIHLARSSASGTFKTTPARSTTPAVGSSVSPATSTAAASTLVSALAQPNNINTASTWSVTSNSTTPATTLAAKTAPARHTLPGFSVPSTGITSSFMNSIPAATKPAVSQPTAQQPTSEQPTAQLPTAPKVAAPQPSSPSSATATKAEIQNLNGAFDPALITSNSILATFFSNPHLQDVLSHAETRLIAVCNNYRDVTPYLVKFHHDVYNLIINAKNAPWFEHKQLCLDPHISAFRTRISKFKTAFGAFDHEAYAKLHGVNLGQKFVEMEEVLQFGKAGLPPRKQPRARKAFGDGIGLLGG</sequence>
<reference evidence="2" key="1">
    <citation type="journal article" date="2020" name="Stud. Mycol.">
        <title>101 Dothideomycetes genomes: a test case for predicting lifestyles and emergence of pathogens.</title>
        <authorList>
            <person name="Haridas S."/>
            <person name="Albert R."/>
            <person name="Binder M."/>
            <person name="Bloem J."/>
            <person name="Labutti K."/>
            <person name="Salamov A."/>
            <person name="Andreopoulos B."/>
            <person name="Baker S."/>
            <person name="Barry K."/>
            <person name="Bills G."/>
            <person name="Bluhm B."/>
            <person name="Cannon C."/>
            <person name="Castanera R."/>
            <person name="Culley D."/>
            <person name="Daum C."/>
            <person name="Ezra D."/>
            <person name="Gonzalez J."/>
            <person name="Henrissat B."/>
            <person name="Kuo A."/>
            <person name="Liang C."/>
            <person name="Lipzen A."/>
            <person name="Lutzoni F."/>
            <person name="Magnuson J."/>
            <person name="Mondo S."/>
            <person name="Nolan M."/>
            <person name="Ohm R."/>
            <person name="Pangilinan J."/>
            <person name="Park H.-J."/>
            <person name="Ramirez L."/>
            <person name="Alfaro M."/>
            <person name="Sun H."/>
            <person name="Tritt A."/>
            <person name="Yoshinaga Y."/>
            <person name="Zwiers L.-H."/>
            <person name="Turgeon B."/>
            <person name="Goodwin S."/>
            <person name="Spatafora J."/>
            <person name="Crous P."/>
            <person name="Grigoriev I."/>
        </authorList>
    </citation>
    <scope>NUCLEOTIDE SEQUENCE</scope>
    <source>
        <strain evidence="2">CBS 110217</strain>
    </source>
</reference>
<gene>
    <name evidence="2" type="ORF">EK21DRAFT_115700</name>
</gene>
<name>A0A9P4LH97_9PLEO</name>
<feature type="compositionally biased region" description="Low complexity" evidence="1">
    <location>
        <begin position="319"/>
        <end position="343"/>
    </location>
</feature>
<feature type="compositionally biased region" description="Low complexity" evidence="1">
    <location>
        <begin position="653"/>
        <end position="669"/>
    </location>
</feature>
<feature type="region of interest" description="Disordered" evidence="1">
    <location>
        <begin position="628"/>
        <end position="669"/>
    </location>
</feature>
<feature type="region of interest" description="Disordered" evidence="1">
    <location>
        <begin position="537"/>
        <end position="557"/>
    </location>
</feature>
<feature type="region of interest" description="Disordered" evidence="1">
    <location>
        <begin position="307"/>
        <end position="356"/>
    </location>
</feature>